<reference evidence="3 5" key="2">
    <citation type="submission" date="2018-08" db="EMBL/GenBank/DDBJ databases">
        <title>Whole Genome Sequences of Two Pseudoalteromonas piscicida Strains, DE1-A and DE2-A, which Exhibit Strong Antibacterial Activity against Vibrio vulnificus.</title>
        <authorList>
            <person name="Richards G.P."/>
            <person name="Needleman D.S."/>
            <person name="Watson M.A."/>
            <person name="Polson S.W."/>
        </authorList>
    </citation>
    <scope>NUCLEOTIDE SEQUENCE [LARGE SCALE GENOMIC DNA]</scope>
    <source>
        <strain evidence="3 5">DE2-A</strain>
    </source>
</reference>
<keyword evidence="1 3" id="KW-0456">Lyase</keyword>
<evidence type="ECO:0000256" key="1">
    <source>
        <dbReference type="ARBA" id="ARBA00023239"/>
    </source>
</evidence>
<dbReference type="EMBL" id="CP011924">
    <property type="protein sequence ID" value="ATD05725.1"/>
    <property type="molecule type" value="Genomic_DNA"/>
</dbReference>
<accession>A0A1Z3NJF2</accession>
<dbReference type="CDD" id="cd01288">
    <property type="entry name" value="FabZ"/>
    <property type="match status" value="1"/>
</dbReference>
<keyword evidence="4" id="KW-1185">Reference proteome</keyword>
<dbReference type="Proteomes" id="UP000258102">
    <property type="component" value="Chromosome 1"/>
</dbReference>
<gene>
    <name evidence="3" type="primary">fabZ</name>
    <name evidence="3" type="ORF">D0511_06320</name>
    <name evidence="2" type="ORF">PPIS_a0422</name>
</gene>
<dbReference type="NCBIfam" id="NF000582">
    <property type="entry name" value="PRK00006.1"/>
    <property type="match status" value="1"/>
</dbReference>
<evidence type="ECO:0000313" key="3">
    <source>
        <dbReference type="EMBL" id="AXR01733.1"/>
    </source>
</evidence>
<dbReference type="Pfam" id="PF07977">
    <property type="entry name" value="FabA"/>
    <property type="match status" value="1"/>
</dbReference>
<evidence type="ECO:0000313" key="5">
    <source>
        <dbReference type="Proteomes" id="UP000258102"/>
    </source>
</evidence>
<dbReference type="Proteomes" id="UP000016521">
    <property type="component" value="Chromosome I"/>
</dbReference>
<dbReference type="PANTHER" id="PTHR30272:SF1">
    <property type="entry name" value="3-HYDROXYACYL-[ACYL-CARRIER-PROTEIN] DEHYDRATASE"/>
    <property type="match status" value="1"/>
</dbReference>
<dbReference type="EC" id="4.2.1.59" evidence="3"/>
<reference evidence="2 4" key="1">
    <citation type="submission" date="2015-06" db="EMBL/GenBank/DDBJ databases">
        <authorList>
            <person name="Xie B.-B."/>
            <person name="Rong J.-C."/>
            <person name="Qin Q.-L."/>
            <person name="Zhang Y.-Z."/>
        </authorList>
    </citation>
    <scope>NUCLEOTIDE SEQUENCE [LARGE SCALE GENOMIC DNA]</scope>
    <source>
        <strain evidence="2 4">JCM 20779</strain>
    </source>
</reference>
<sequence length="132" mass="14514">MITDNLPHKAPFKFADKIIEHSPGEMIVGLKFVSHNEPGLQGHFPDEPIFPGVLIIETMAQISGLCCNNTHKGGMLSSIEKAKFSRPVRPGEIIKVTAKLETEFGAMARFKAQAHVEDELVAKAELTIVYTD</sequence>
<evidence type="ECO:0000313" key="4">
    <source>
        <dbReference type="Proteomes" id="UP000016521"/>
    </source>
</evidence>
<dbReference type="InterPro" id="IPR013114">
    <property type="entry name" value="FabA_FabZ"/>
</dbReference>
<dbReference type="EMBL" id="CP031761">
    <property type="protein sequence ID" value="AXR01733.1"/>
    <property type="molecule type" value="Genomic_DNA"/>
</dbReference>
<dbReference type="Gene3D" id="3.10.129.10">
    <property type="entry name" value="Hotdog Thioesterase"/>
    <property type="match status" value="1"/>
</dbReference>
<name>A0A1Z3NJF2_PSEO7</name>
<organism evidence="3 5">
    <name type="scientific">Pseudoalteromonas piscicida</name>
    <dbReference type="NCBI Taxonomy" id="43662"/>
    <lineage>
        <taxon>Bacteria</taxon>
        <taxon>Pseudomonadati</taxon>
        <taxon>Pseudomonadota</taxon>
        <taxon>Gammaproteobacteria</taxon>
        <taxon>Alteromonadales</taxon>
        <taxon>Pseudoalteromonadaceae</taxon>
        <taxon>Pseudoalteromonas</taxon>
    </lineage>
</organism>
<dbReference type="KEGG" id="ppis:B1L02_11435"/>
<dbReference type="RefSeq" id="WP_010369411.1">
    <property type="nucleotide sequence ID" value="NZ_CP011924.1"/>
</dbReference>
<protein>
    <submittedName>
        <fullName evidence="3">3-hydroxyacyl-ACP dehydratase FabZ</fullName>
        <ecNumber evidence="3">4.2.1.59</ecNumber>
    </submittedName>
</protein>
<proteinExistence type="predicted"/>
<dbReference type="AlphaFoldDB" id="A0A1Z3NJF2"/>
<dbReference type="GeneID" id="67501098"/>
<dbReference type="GO" id="GO:0019171">
    <property type="term" value="F:(3R)-hydroxyacyl-[acyl-carrier-protein] dehydratase activity"/>
    <property type="evidence" value="ECO:0007669"/>
    <property type="project" value="UniProtKB-EC"/>
</dbReference>
<dbReference type="SUPFAM" id="SSF54637">
    <property type="entry name" value="Thioesterase/thiol ester dehydrase-isomerase"/>
    <property type="match status" value="1"/>
</dbReference>
<evidence type="ECO:0000313" key="2">
    <source>
        <dbReference type="EMBL" id="ATD05725.1"/>
    </source>
</evidence>
<dbReference type="OrthoDB" id="9812842at2"/>
<dbReference type="InterPro" id="IPR029069">
    <property type="entry name" value="HotDog_dom_sf"/>
</dbReference>
<dbReference type="PANTHER" id="PTHR30272">
    <property type="entry name" value="3-HYDROXYACYL-[ACYL-CARRIER-PROTEIN] DEHYDRATASE"/>
    <property type="match status" value="1"/>
</dbReference>